<dbReference type="InterPro" id="IPR024474">
    <property type="entry name" value="Znf_dom_IS66"/>
</dbReference>
<reference evidence="4 5" key="1">
    <citation type="submission" date="2016-10" db="EMBL/GenBank/DDBJ databases">
        <authorList>
            <person name="Varghese N."/>
            <person name="Submissions S."/>
        </authorList>
    </citation>
    <scope>NUCLEOTIDE SEQUENCE [LARGE SCALE GENOMIC DNA]</scope>
    <source>
        <strain evidence="4 5">DSM 1361</strain>
    </source>
</reference>
<dbReference type="RefSeq" id="WP_093143607.1">
    <property type="nucleotide sequence ID" value="NZ_FOXF01000064.1"/>
</dbReference>
<evidence type="ECO:0000256" key="1">
    <source>
        <dbReference type="SAM" id="MobiDB-lite"/>
    </source>
</evidence>
<dbReference type="InterPro" id="IPR052344">
    <property type="entry name" value="Transposase-related"/>
</dbReference>
<protein>
    <submittedName>
        <fullName evidence="4">Transposase</fullName>
    </submittedName>
</protein>
<feature type="domain" description="Transposase IS66 central" evidence="2">
    <location>
        <begin position="254"/>
        <end position="556"/>
    </location>
</feature>
<dbReference type="NCBIfam" id="NF033517">
    <property type="entry name" value="transpos_IS66"/>
    <property type="match status" value="1"/>
</dbReference>
<dbReference type="PANTHER" id="PTHR33678">
    <property type="entry name" value="BLL1576 PROTEIN"/>
    <property type="match status" value="1"/>
</dbReference>
<evidence type="ECO:0000313" key="5">
    <source>
        <dbReference type="Proteomes" id="UP000243745"/>
    </source>
</evidence>
<dbReference type="OrthoDB" id="9800877at2"/>
<dbReference type="Pfam" id="PF03050">
    <property type="entry name" value="DDE_Tnp_IS66"/>
    <property type="match status" value="1"/>
</dbReference>
<dbReference type="PANTHER" id="PTHR33678:SF1">
    <property type="entry name" value="BLL1576 PROTEIN"/>
    <property type="match status" value="1"/>
</dbReference>
<feature type="domain" description="Transposase IS66 zinc-finger binding" evidence="3">
    <location>
        <begin position="192"/>
        <end position="234"/>
    </location>
</feature>
<sequence length="629" mass="72030">MANKKGQQNRKNASVQSQNSLDPNSNQSLQEQLEHYKKLVSSLTDKISRMNNLLLRAVAENKRREEIVEGFRQMLFKTGNTSESNIVAKYMKASKPEQEKVECGRQSSLFDGDNNVFNEIEKESSALAGNGALTKELDLPEEQNTDRQKTSGKKNRKKQKKTERLSLTGNGLDKLGLEVVERFIDDGPEAGICPKCHGIMDEMATETVSKSLMFRPASYYILETKRRVYKCPVCQKNNDRFIRKQESPAVLLPHSVVSPSLLAHVITQKFVYSMPLYRQEQQMIDAGIPIVRKVLSDWCQKVFSNQLENFCELLRQELFKYGHIHADETPVEVIKTHEGRKPKQQYMWVYSTTKWAPHQIRYFKHECGRSSDYPLKFLKGFEGYLHTDGYTGYDKTVRESRGKIIRCECLVHARRHFADILKLAKDKQNNETLLAAKAVELLDQVFVIEKEANHCCVDGFGIRDPEKVRALRLKKTKPILDKFFNFCQGIKDARCCLPKSRLNQGVQYVLDRSHELMNFLDDGNCDVSNNTAENSIRPFTVGRKNFLFNFTENGADVSAGYYTIIQTAIANGLAPYKYLEWLLTEISSVRPKSVLSNMSHLLPWSDKVPAYCRSNNLEDLRQAETASED</sequence>
<dbReference type="InterPro" id="IPR004291">
    <property type="entry name" value="Transposase_IS66_central"/>
</dbReference>
<proteinExistence type="predicted"/>
<dbReference type="Pfam" id="PF13005">
    <property type="entry name" value="zf-IS66"/>
    <property type="match status" value="1"/>
</dbReference>
<gene>
    <name evidence="4" type="ORF">SAMN02910344_02164</name>
</gene>
<name>A0A662ZJX8_9GAMM</name>
<evidence type="ECO:0000259" key="3">
    <source>
        <dbReference type="Pfam" id="PF13005"/>
    </source>
</evidence>
<evidence type="ECO:0000259" key="2">
    <source>
        <dbReference type="Pfam" id="PF03050"/>
    </source>
</evidence>
<accession>A0A662ZJX8</accession>
<dbReference type="AlphaFoldDB" id="A0A662ZJX8"/>
<feature type="region of interest" description="Disordered" evidence="1">
    <location>
        <begin position="134"/>
        <end position="165"/>
    </location>
</feature>
<keyword evidence="5" id="KW-1185">Reference proteome</keyword>
<organism evidence="4 5">
    <name type="scientific">Ruminobacter amylophilus</name>
    <dbReference type="NCBI Taxonomy" id="867"/>
    <lineage>
        <taxon>Bacteria</taxon>
        <taxon>Pseudomonadati</taxon>
        <taxon>Pseudomonadota</taxon>
        <taxon>Gammaproteobacteria</taxon>
        <taxon>Aeromonadales</taxon>
        <taxon>Succinivibrionaceae</taxon>
        <taxon>Ruminobacter</taxon>
    </lineage>
</organism>
<dbReference type="Proteomes" id="UP000243745">
    <property type="component" value="Unassembled WGS sequence"/>
</dbReference>
<feature type="region of interest" description="Disordered" evidence="1">
    <location>
        <begin position="1"/>
        <end position="29"/>
    </location>
</feature>
<evidence type="ECO:0000313" key="4">
    <source>
        <dbReference type="EMBL" id="SFP72858.1"/>
    </source>
</evidence>
<dbReference type="EMBL" id="FOXF01000064">
    <property type="protein sequence ID" value="SFP72858.1"/>
    <property type="molecule type" value="Genomic_DNA"/>
</dbReference>
<feature type="compositionally biased region" description="Basic residues" evidence="1">
    <location>
        <begin position="150"/>
        <end position="161"/>
    </location>
</feature>